<feature type="domain" description="Protein FecR C-terminal" evidence="3">
    <location>
        <begin position="297"/>
        <end position="364"/>
    </location>
</feature>
<dbReference type="EMBL" id="WELI01000002">
    <property type="protein sequence ID" value="KAB7731793.1"/>
    <property type="molecule type" value="Genomic_DNA"/>
</dbReference>
<dbReference type="InterPro" id="IPR006860">
    <property type="entry name" value="FecR"/>
</dbReference>
<sequence>MNAYPMPDYSTFSVDDFTFDPAFREWVTAPTPRQDAFWQEWLAAHPDRRADVLLARQIVLSLSELQPAVSQSQIEHDVAQMLGRIGGQAQPQETPVYRFRPVLAWASAAAVVLLLGLGWWFGLRTPQPTAHRALQTGQTAEGDSFFTNKTTRALQIILPDGSEVMLSPRSTLRYTPAFDDTTRDVTLEGEAFFTVVKNPKRPFRVYSDAIVTRVLGTSFRVSAYPGKRDLTVTVRTGKVSVYTRHDLTSGNNKRIDRRVISLTPNQQAQFSRETTSFQKKLADQPVVIDREMTADNFEFDETPVEQVLQRVEKAYGIDIIYDSDVLQNCALTASLADESLNNKLTIICKGIEARYEVIDGKIIIQSRGCR</sequence>
<protein>
    <submittedName>
        <fullName evidence="4">DUF4974 domain-containing protein</fullName>
    </submittedName>
</protein>
<evidence type="ECO:0000256" key="1">
    <source>
        <dbReference type="SAM" id="Phobius"/>
    </source>
</evidence>
<feature type="domain" description="FecR protein" evidence="2">
    <location>
        <begin position="151"/>
        <end position="239"/>
    </location>
</feature>
<dbReference type="AlphaFoldDB" id="A0A7J5U1X4"/>
<evidence type="ECO:0000259" key="3">
    <source>
        <dbReference type="Pfam" id="PF16344"/>
    </source>
</evidence>
<reference evidence="4 5" key="1">
    <citation type="submission" date="2019-10" db="EMBL/GenBank/DDBJ databases">
        <title>Rudanella paleaurantiibacter sp. nov., isolated from sludge.</title>
        <authorList>
            <person name="Xu S.Q."/>
        </authorList>
    </citation>
    <scope>NUCLEOTIDE SEQUENCE [LARGE SCALE GENOMIC DNA]</scope>
    <source>
        <strain evidence="4 5">HX-22-17</strain>
    </source>
</reference>
<gene>
    <name evidence="4" type="ORF">F5984_06090</name>
</gene>
<organism evidence="4 5">
    <name type="scientific">Rudanella paleaurantiibacter</name>
    <dbReference type="NCBI Taxonomy" id="2614655"/>
    <lineage>
        <taxon>Bacteria</taxon>
        <taxon>Pseudomonadati</taxon>
        <taxon>Bacteroidota</taxon>
        <taxon>Cytophagia</taxon>
        <taxon>Cytophagales</taxon>
        <taxon>Cytophagaceae</taxon>
        <taxon>Rudanella</taxon>
    </lineage>
</organism>
<feature type="transmembrane region" description="Helical" evidence="1">
    <location>
        <begin position="102"/>
        <end position="122"/>
    </location>
</feature>
<dbReference type="RefSeq" id="WP_152123385.1">
    <property type="nucleotide sequence ID" value="NZ_WELI01000002.1"/>
</dbReference>
<dbReference type="PANTHER" id="PTHR30273:SF2">
    <property type="entry name" value="PROTEIN FECR"/>
    <property type="match status" value="1"/>
</dbReference>
<comment type="caution">
    <text evidence="4">The sequence shown here is derived from an EMBL/GenBank/DDBJ whole genome shotgun (WGS) entry which is preliminary data.</text>
</comment>
<dbReference type="Pfam" id="PF16344">
    <property type="entry name" value="FecR_C"/>
    <property type="match status" value="1"/>
</dbReference>
<dbReference type="PIRSF" id="PIRSF018266">
    <property type="entry name" value="FecR"/>
    <property type="match status" value="1"/>
</dbReference>
<evidence type="ECO:0000313" key="5">
    <source>
        <dbReference type="Proteomes" id="UP000488299"/>
    </source>
</evidence>
<keyword evidence="1" id="KW-0472">Membrane</keyword>
<evidence type="ECO:0000313" key="4">
    <source>
        <dbReference type="EMBL" id="KAB7731793.1"/>
    </source>
</evidence>
<dbReference type="Proteomes" id="UP000488299">
    <property type="component" value="Unassembled WGS sequence"/>
</dbReference>
<keyword evidence="1" id="KW-1133">Transmembrane helix</keyword>
<keyword evidence="1" id="KW-0812">Transmembrane</keyword>
<proteinExistence type="predicted"/>
<dbReference type="InterPro" id="IPR032508">
    <property type="entry name" value="FecR_C"/>
</dbReference>
<name>A0A7J5U1X4_9BACT</name>
<dbReference type="Pfam" id="PF04773">
    <property type="entry name" value="FecR"/>
    <property type="match status" value="1"/>
</dbReference>
<dbReference type="InterPro" id="IPR012373">
    <property type="entry name" value="Ferrdict_sens_TM"/>
</dbReference>
<accession>A0A7J5U1X4</accession>
<evidence type="ECO:0000259" key="2">
    <source>
        <dbReference type="Pfam" id="PF04773"/>
    </source>
</evidence>
<dbReference type="PANTHER" id="PTHR30273">
    <property type="entry name" value="PERIPLASMIC SIGNAL SENSOR AND SIGMA FACTOR ACTIVATOR FECR-RELATED"/>
    <property type="match status" value="1"/>
</dbReference>
<dbReference type="GO" id="GO:0016989">
    <property type="term" value="F:sigma factor antagonist activity"/>
    <property type="evidence" value="ECO:0007669"/>
    <property type="project" value="TreeGrafter"/>
</dbReference>
<dbReference type="Gene3D" id="2.60.120.1440">
    <property type="match status" value="1"/>
</dbReference>
<keyword evidence="5" id="KW-1185">Reference proteome</keyword>
<dbReference type="Gene3D" id="3.55.50.30">
    <property type="match status" value="1"/>
</dbReference>